<proteinExistence type="predicted"/>
<dbReference type="AlphaFoldDB" id="A0AAT9FP02"/>
<dbReference type="EMBL" id="AP026866">
    <property type="protein sequence ID" value="BDS07636.1"/>
    <property type="molecule type" value="Genomic_DNA"/>
</dbReference>
<protein>
    <submittedName>
        <fullName evidence="1">Uncharacterized protein</fullName>
    </submittedName>
</protein>
<gene>
    <name evidence="1" type="ORF">NT6N_26760</name>
</gene>
<name>A0AAT9FP02_9BACT</name>
<dbReference type="KEGG" id="osu:NT6N_26760"/>
<sequence length="70" mass="8146">MDQLSMTWTIKLTDHSLTNTNYSRRLGTSIAQYLINTTPEETRDIVEVCPPILKKGNNRNMIPFRRFNSC</sequence>
<evidence type="ECO:0000313" key="1">
    <source>
        <dbReference type="EMBL" id="BDS07636.1"/>
    </source>
</evidence>
<reference evidence="1" key="1">
    <citation type="submission" date="2024-07" db="EMBL/GenBank/DDBJ databases">
        <title>Complete genome sequence of Verrucomicrobiaceae bacterium NT6N.</title>
        <authorList>
            <person name="Huang C."/>
            <person name="Takami H."/>
            <person name="Hamasaki K."/>
        </authorList>
    </citation>
    <scope>NUCLEOTIDE SEQUENCE</scope>
    <source>
        <strain evidence="1">NT6N</strain>
    </source>
</reference>
<accession>A0AAT9FP02</accession>
<organism evidence="1">
    <name type="scientific">Oceaniferula spumae</name>
    <dbReference type="NCBI Taxonomy" id="2979115"/>
    <lineage>
        <taxon>Bacteria</taxon>
        <taxon>Pseudomonadati</taxon>
        <taxon>Verrucomicrobiota</taxon>
        <taxon>Verrucomicrobiia</taxon>
        <taxon>Verrucomicrobiales</taxon>
        <taxon>Verrucomicrobiaceae</taxon>
        <taxon>Oceaniferula</taxon>
    </lineage>
</organism>